<dbReference type="InterPro" id="IPR023366">
    <property type="entry name" value="ATP_synth_asu-like_sf"/>
</dbReference>
<gene>
    <name evidence="1" type="ORF">LCGC14_1648830</name>
</gene>
<dbReference type="AlphaFoldDB" id="A0A0F9KDC3"/>
<dbReference type="Gene3D" id="2.40.30.20">
    <property type="match status" value="1"/>
</dbReference>
<protein>
    <submittedName>
        <fullName evidence="1">Uncharacterized protein</fullName>
    </submittedName>
</protein>
<comment type="caution">
    <text evidence="1">The sequence shown here is derived from an EMBL/GenBank/DDBJ whole genome shotgun (WGS) entry which is preliminary data.</text>
</comment>
<name>A0A0F9KDC3_9ZZZZ</name>
<dbReference type="EMBL" id="LAZR01013837">
    <property type="protein sequence ID" value="KKM20113.1"/>
    <property type="molecule type" value="Genomic_DNA"/>
</dbReference>
<reference evidence="1" key="1">
    <citation type="journal article" date="2015" name="Nature">
        <title>Complex archaea that bridge the gap between prokaryotes and eukaryotes.</title>
        <authorList>
            <person name="Spang A."/>
            <person name="Saw J.H."/>
            <person name="Jorgensen S.L."/>
            <person name="Zaremba-Niedzwiedzka K."/>
            <person name="Martijn J."/>
            <person name="Lind A.E."/>
            <person name="van Eijk R."/>
            <person name="Schleper C."/>
            <person name="Guy L."/>
            <person name="Ettema T.J."/>
        </authorList>
    </citation>
    <scope>NUCLEOTIDE SEQUENCE</scope>
</reference>
<accession>A0A0F9KDC3</accession>
<evidence type="ECO:0000313" key="1">
    <source>
        <dbReference type="EMBL" id="KKM20113.1"/>
    </source>
</evidence>
<organism evidence="1">
    <name type="scientific">marine sediment metagenome</name>
    <dbReference type="NCBI Taxonomy" id="412755"/>
    <lineage>
        <taxon>unclassified sequences</taxon>
        <taxon>metagenomes</taxon>
        <taxon>ecological metagenomes</taxon>
    </lineage>
</organism>
<sequence>MTLIKLGEEPLTVTTSTDSPTNVLNAIYPIVLDETLSMSSEKGWKFANARISSVDVNNTAITAFADHSGTVSGTVLATSTAHGLLTGDLATIKDGSIGAYDGDEVVTKVTDDTFYFTATFSATETATVQWTSERKAYRFAVPSSNIVFSSSVGGLELTDWVREGQFILTSQESTDIDMEYIRLGSALAVTNFPSHFVKVLYWNLMVHLAYDLVQNRALSEQLLVELENIHLPRAIGLDAREQYVEETDTSWVDEGH</sequence>
<proteinExistence type="predicted"/>